<evidence type="ECO:0000313" key="9">
    <source>
        <dbReference type="Proteomes" id="UP001364156"/>
    </source>
</evidence>
<feature type="transmembrane region" description="Helical" evidence="6">
    <location>
        <begin position="142"/>
        <end position="160"/>
    </location>
</feature>
<dbReference type="EMBL" id="CP146069">
    <property type="protein sequence ID" value="WWR45056.1"/>
    <property type="molecule type" value="Genomic_DNA"/>
</dbReference>
<keyword evidence="9" id="KW-1185">Reference proteome</keyword>
<organism evidence="8 9">
    <name type="scientific">Roseovarius phycicola</name>
    <dbReference type="NCBI Taxonomy" id="3080976"/>
    <lineage>
        <taxon>Bacteria</taxon>
        <taxon>Pseudomonadati</taxon>
        <taxon>Pseudomonadota</taxon>
        <taxon>Alphaproteobacteria</taxon>
        <taxon>Rhodobacterales</taxon>
        <taxon>Roseobacteraceae</taxon>
        <taxon>Roseovarius</taxon>
    </lineage>
</organism>
<reference evidence="8 9" key="1">
    <citation type="submission" date="2023-10" db="EMBL/GenBank/DDBJ databases">
        <title>Roseovarius strain S88 nov., isolated from a marine algae.</title>
        <authorList>
            <person name="Lee M.W."/>
            <person name="Lee J.K."/>
            <person name="Kim J.M."/>
            <person name="Choi D.G."/>
            <person name="Baek J.H."/>
            <person name="Bayburt H."/>
            <person name="Jung J.J."/>
            <person name="Han D.M."/>
            <person name="Jeon C.O."/>
        </authorList>
    </citation>
    <scope>NUCLEOTIDE SEQUENCE [LARGE SCALE GENOMIC DNA]</scope>
    <source>
        <strain evidence="8 9">S88</strain>
    </source>
</reference>
<dbReference type="SUPFAM" id="SSF55729">
    <property type="entry name" value="Acyl-CoA N-acyltransferases (Nat)"/>
    <property type="match status" value="1"/>
</dbReference>
<dbReference type="PANTHER" id="PTHR34697">
    <property type="entry name" value="PHOSPHATIDYLGLYCEROL LYSYLTRANSFERASE"/>
    <property type="match status" value="1"/>
</dbReference>
<gene>
    <name evidence="8" type="ORF">RZ517_09480</name>
</gene>
<feature type="transmembrane region" description="Helical" evidence="6">
    <location>
        <begin position="111"/>
        <end position="130"/>
    </location>
</feature>
<dbReference type="InterPro" id="IPR016181">
    <property type="entry name" value="Acyl_CoA_acyltransferase"/>
</dbReference>
<evidence type="ECO:0000256" key="3">
    <source>
        <dbReference type="ARBA" id="ARBA00022692"/>
    </source>
</evidence>
<keyword evidence="3 6" id="KW-0812">Transmembrane</keyword>
<evidence type="ECO:0000256" key="1">
    <source>
        <dbReference type="ARBA" id="ARBA00004651"/>
    </source>
</evidence>
<feature type="domain" description="Phosphatidylglycerol lysyltransferase C-terminal" evidence="7">
    <location>
        <begin position="327"/>
        <end position="560"/>
    </location>
</feature>
<keyword evidence="4 6" id="KW-1133">Transmembrane helix</keyword>
<dbReference type="PANTHER" id="PTHR34697:SF2">
    <property type="entry name" value="PHOSPHATIDYLGLYCEROL LYSYLTRANSFERASE"/>
    <property type="match status" value="1"/>
</dbReference>
<dbReference type="InterPro" id="IPR024320">
    <property type="entry name" value="LPG_synthase_C"/>
</dbReference>
<dbReference type="Pfam" id="PF09924">
    <property type="entry name" value="LPG_synthase_C"/>
    <property type="match status" value="1"/>
</dbReference>
<proteinExistence type="predicted"/>
<evidence type="ECO:0000259" key="7">
    <source>
        <dbReference type="Pfam" id="PF09924"/>
    </source>
</evidence>
<dbReference type="InterPro" id="IPR051211">
    <property type="entry name" value="PG_lysyltransferase"/>
</dbReference>
<protein>
    <submittedName>
        <fullName evidence="8">Phosphatidylglycerol lysyltransferase domain-containing protein</fullName>
    </submittedName>
</protein>
<sequence length="601" mass="64867">MPFFIGVLCLWILQDHLASDSFTGLGAALSKLSPIQWITAGLATAVSFWALGRYDVILHQHLRTGCRPHHAFASGAAAIAIGQTVGLGVLSGALVRWRLVPGITLAQSTKIASGVAACFLVGLTFCLGLVGTFAPSEVLTNVHGAIFFFVFFCIAFLCVLKPKITLGNCHIRCPSLKMLGTVTVLALVDAISASVALWCLLPTQAVLPLAALIPAYMLALGAALLGGTPGGVGPFELVLLAALPAVSQADLLCGIVAFRLMYYAVPFCVAALMLRRPFVQGGPSDMRRRDLHERDLMRAPRAEIGLCRQGDAGIVEARQVSLPVLRPGQSLCLLFAPLAGQPVAALKVLVSEARRETLWPLVYKADGRMAAAATKLGWRALHVADDLVIDTAGFDTQGRTFRQLRRKLRQAEQSGVTVHRGGALPWKDLAGIDADWQARQGAARGMTMGRFCPEYLSHQAVFLARHEGRVVAFASFHTSKRDWCLDLMRTCATAPDGTMHAVIRSAIQAAEQDQVPRFSLAALPPKRGVMAWCAAKMGEGTGLLQFKMSFNPKRTARYALAPGWVSLILGLSDLWLSIRRPNRNLAHNHHENNEFARARAV</sequence>
<evidence type="ECO:0000256" key="5">
    <source>
        <dbReference type="ARBA" id="ARBA00023136"/>
    </source>
</evidence>
<keyword evidence="2" id="KW-1003">Cell membrane</keyword>
<keyword evidence="5 6" id="KW-0472">Membrane</keyword>
<feature type="transmembrane region" description="Helical" evidence="6">
    <location>
        <begin position="181"/>
        <end position="200"/>
    </location>
</feature>
<comment type="subcellular location">
    <subcellularLocation>
        <location evidence="1">Cell membrane</location>
        <topology evidence="1">Multi-pass membrane protein</topology>
    </subcellularLocation>
</comment>
<evidence type="ECO:0000256" key="4">
    <source>
        <dbReference type="ARBA" id="ARBA00022989"/>
    </source>
</evidence>
<name>A0ABZ2HBU4_9RHOB</name>
<evidence type="ECO:0000256" key="2">
    <source>
        <dbReference type="ARBA" id="ARBA00022475"/>
    </source>
</evidence>
<evidence type="ECO:0000313" key="8">
    <source>
        <dbReference type="EMBL" id="WWR45056.1"/>
    </source>
</evidence>
<dbReference type="Gene3D" id="3.40.630.30">
    <property type="match status" value="1"/>
</dbReference>
<evidence type="ECO:0000256" key="6">
    <source>
        <dbReference type="SAM" id="Phobius"/>
    </source>
</evidence>
<dbReference type="Proteomes" id="UP001364156">
    <property type="component" value="Chromosome"/>
</dbReference>
<accession>A0ABZ2HBU4</accession>